<dbReference type="SMART" id="SM00829">
    <property type="entry name" value="PKS_ER"/>
    <property type="match status" value="1"/>
</dbReference>
<dbReference type="Proteomes" id="UP001245370">
    <property type="component" value="Unassembled WGS sequence"/>
</dbReference>
<protein>
    <submittedName>
        <fullName evidence="4">NADPH2:quinone reductase</fullName>
        <ecNumber evidence="4">1.6.5.5</ecNumber>
    </submittedName>
</protein>
<dbReference type="InterPro" id="IPR013154">
    <property type="entry name" value="ADH-like_N"/>
</dbReference>
<feature type="domain" description="Enoyl reductase (ER)" evidence="3">
    <location>
        <begin position="13"/>
        <end position="324"/>
    </location>
</feature>
<keyword evidence="1" id="KW-0521">NADP</keyword>
<dbReference type="Gene3D" id="3.40.50.720">
    <property type="entry name" value="NAD(P)-binding Rossmann-like Domain"/>
    <property type="match status" value="1"/>
</dbReference>
<dbReference type="InterPro" id="IPR036291">
    <property type="entry name" value="NAD(P)-bd_dom_sf"/>
</dbReference>
<accession>A0ABU1KCJ7</accession>
<comment type="caution">
    <text evidence="4">The sequence shown here is derived from an EMBL/GenBank/DDBJ whole genome shotgun (WGS) entry which is preliminary data.</text>
</comment>
<evidence type="ECO:0000259" key="3">
    <source>
        <dbReference type="SMART" id="SM00829"/>
    </source>
</evidence>
<dbReference type="CDD" id="cd05286">
    <property type="entry name" value="QOR2"/>
    <property type="match status" value="1"/>
</dbReference>
<dbReference type="NCBIfam" id="NF008024">
    <property type="entry name" value="PRK10754.1"/>
    <property type="match status" value="1"/>
</dbReference>
<dbReference type="Pfam" id="PF08240">
    <property type="entry name" value="ADH_N"/>
    <property type="match status" value="1"/>
</dbReference>
<gene>
    <name evidence="4" type="ORF">GGQ86_000707</name>
</gene>
<dbReference type="SUPFAM" id="SSF50129">
    <property type="entry name" value="GroES-like"/>
    <property type="match status" value="1"/>
</dbReference>
<dbReference type="PANTHER" id="PTHR48106">
    <property type="entry name" value="QUINONE OXIDOREDUCTASE PIG3-RELATED"/>
    <property type="match status" value="1"/>
</dbReference>
<evidence type="ECO:0000313" key="5">
    <source>
        <dbReference type="Proteomes" id="UP001245370"/>
    </source>
</evidence>
<proteinExistence type="predicted"/>
<evidence type="ECO:0000256" key="1">
    <source>
        <dbReference type="ARBA" id="ARBA00022857"/>
    </source>
</evidence>
<keyword evidence="5" id="KW-1185">Reference proteome</keyword>
<sequence>MVMVHAVQVHQTGGPEVLTYEEVVVPPPGPGQVQVRHTAIGLNFIDVYFRTGLYKAATMPFIPGNEGAGVVEAVGPDVTDFHPGDRVAYAMTIGAYAELRNVPAAALVHLPAAIDDRTAAAMMLKGMTAQYLVRRTHHIKPGDVILVQAAAGGVGLILCQWAKHLGATVIGTVGSKDKGELALANGCDEVILYRDEDFVHRVKEITSGKLCDVVYDGVGQATYPASLDCLKPLGLFVSFGNASGAIKNFDLLHLSAKGSLFATRPTLGTFVAKRADLIATANDLFEAVLTGAVKIPIHQTYALKDVQKAHRDLEGRNTTGATLLLP</sequence>
<dbReference type="InterPro" id="IPR002364">
    <property type="entry name" value="Quin_OxRdtase/zeta-crystal_CS"/>
</dbReference>
<keyword evidence="2 4" id="KW-0560">Oxidoreductase</keyword>
<dbReference type="SUPFAM" id="SSF51735">
    <property type="entry name" value="NAD(P)-binding Rossmann-fold domains"/>
    <property type="match status" value="1"/>
</dbReference>
<dbReference type="PANTHER" id="PTHR48106:SF13">
    <property type="entry name" value="QUINONE OXIDOREDUCTASE-RELATED"/>
    <property type="match status" value="1"/>
</dbReference>
<name>A0ABU1KCJ7_XANFL</name>
<dbReference type="InterPro" id="IPR011032">
    <property type="entry name" value="GroES-like_sf"/>
</dbReference>
<dbReference type="Pfam" id="PF00107">
    <property type="entry name" value="ADH_zinc_N"/>
    <property type="match status" value="1"/>
</dbReference>
<evidence type="ECO:0000313" key="4">
    <source>
        <dbReference type="EMBL" id="MDR6332260.1"/>
    </source>
</evidence>
<dbReference type="Gene3D" id="3.90.180.10">
    <property type="entry name" value="Medium-chain alcohol dehydrogenases, catalytic domain"/>
    <property type="match status" value="1"/>
</dbReference>
<dbReference type="EMBL" id="JAVDPY010000001">
    <property type="protein sequence ID" value="MDR6332260.1"/>
    <property type="molecule type" value="Genomic_DNA"/>
</dbReference>
<dbReference type="InterPro" id="IPR020843">
    <property type="entry name" value="ER"/>
</dbReference>
<organism evidence="4 5">
    <name type="scientific">Xanthobacter flavus</name>
    <dbReference type="NCBI Taxonomy" id="281"/>
    <lineage>
        <taxon>Bacteria</taxon>
        <taxon>Pseudomonadati</taxon>
        <taxon>Pseudomonadota</taxon>
        <taxon>Alphaproteobacteria</taxon>
        <taxon>Hyphomicrobiales</taxon>
        <taxon>Xanthobacteraceae</taxon>
        <taxon>Xanthobacter</taxon>
    </lineage>
</organism>
<dbReference type="InterPro" id="IPR013149">
    <property type="entry name" value="ADH-like_C"/>
</dbReference>
<evidence type="ECO:0000256" key="2">
    <source>
        <dbReference type="ARBA" id="ARBA00023002"/>
    </source>
</evidence>
<dbReference type="InterPro" id="IPR047618">
    <property type="entry name" value="QOR-like"/>
</dbReference>
<dbReference type="GO" id="GO:0003960">
    <property type="term" value="F:quinone reductase (NADPH) activity"/>
    <property type="evidence" value="ECO:0007669"/>
    <property type="project" value="UniProtKB-EC"/>
</dbReference>
<dbReference type="PROSITE" id="PS01162">
    <property type="entry name" value="QOR_ZETA_CRYSTAL"/>
    <property type="match status" value="1"/>
</dbReference>
<reference evidence="4 5" key="1">
    <citation type="submission" date="2023-07" db="EMBL/GenBank/DDBJ databases">
        <title>Genomic Encyclopedia of Type Strains, Phase IV (KMG-IV): sequencing the most valuable type-strain genomes for metagenomic binning, comparative biology and taxonomic classification.</title>
        <authorList>
            <person name="Goeker M."/>
        </authorList>
    </citation>
    <scope>NUCLEOTIDE SEQUENCE [LARGE SCALE GENOMIC DNA]</scope>
    <source>
        <strain evidence="4 5">DSM 338</strain>
    </source>
</reference>
<dbReference type="EC" id="1.6.5.5" evidence="4"/>